<dbReference type="AlphaFoldDB" id="A0A6I4M1V1"/>
<keyword evidence="1" id="KW-0812">Transmembrane</keyword>
<reference evidence="2 3" key="1">
    <citation type="submission" date="2019-01" db="EMBL/GenBank/DDBJ databases">
        <title>Sphingorhabdus lacus sp.nov., isolated from an oligotrophic freshwater lake.</title>
        <authorList>
            <person name="Park M."/>
        </authorList>
    </citation>
    <scope>NUCLEOTIDE SEQUENCE [LARGE SCALE GENOMIC DNA]</scope>
    <source>
        <strain evidence="2 3">IMCC26285</strain>
    </source>
</reference>
<feature type="transmembrane region" description="Helical" evidence="1">
    <location>
        <begin position="21"/>
        <end position="45"/>
    </location>
</feature>
<name>A0A6I4M1V1_9SPHN</name>
<accession>A0A6I4M1V1</accession>
<keyword evidence="1" id="KW-1133">Transmembrane helix</keyword>
<comment type="caution">
    <text evidence="2">The sequence shown here is derived from an EMBL/GenBank/DDBJ whole genome shotgun (WGS) entry which is preliminary data.</text>
</comment>
<proteinExistence type="predicted"/>
<organism evidence="2 3">
    <name type="scientific">Sphingorhabdus profundilacus</name>
    <dbReference type="NCBI Taxonomy" id="2509718"/>
    <lineage>
        <taxon>Bacteria</taxon>
        <taxon>Pseudomonadati</taxon>
        <taxon>Pseudomonadota</taxon>
        <taxon>Alphaproteobacteria</taxon>
        <taxon>Sphingomonadales</taxon>
        <taxon>Sphingomonadaceae</taxon>
        <taxon>Sphingorhabdus</taxon>
    </lineage>
</organism>
<dbReference type="Proteomes" id="UP000471147">
    <property type="component" value="Unassembled WGS sequence"/>
</dbReference>
<sequence>MSRKRKALPRFTALKAKPPLFWVKIVGFISVTGYIAWLSFIHAVANITWQQNPDMALRFVPDHPLALSRKADELFAEKQDPATLAKVEAMAKQSLRGGALNPVAIRLLGYVADVRGDRKRARELMLLSQKVSRRDFGTQLWLIEDAVARNDKKQALYHYDIAMRTTPSSFPVLFPTLTGALDDPEVRAGLTPFVKAAPDWLLSFLPYAIGSMEDPSYLVDVLLQAGPLPDRKEYRDQSNYLLSTLAAKGEFSAFERYYTSLPSARLKALQTAALTKDTVNLRYPAVGWQISENPAIGGAFSEPDKAGNYTLSAFAGSGERGELIRKYLFLKPGNYRFTAQYEAQETASDSDIRWELSCLSGKGPVSKWFTNAAVKSGRSGDSQKFSLNADCPHQLLQLQIAGGSGQLGAEFVLRSVAITRTP</sequence>
<evidence type="ECO:0000256" key="1">
    <source>
        <dbReference type="SAM" id="Phobius"/>
    </source>
</evidence>
<evidence type="ECO:0000313" key="2">
    <source>
        <dbReference type="EMBL" id="MVZ98323.1"/>
    </source>
</evidence>
<dbReference type="RefSeq" id="WP_160354245.1">
    <property type="nucleotide sequence ID" value="NZ_SDWJ01000002.1"/>
</dbReference>
<dbReference type="EMBL" id="SDWJ01000002">
    <property type="protein sequence ID" value="MVZ98323.1"/>
    <property type="molecule type" value="Genomic_DNA"/>
</dbReference>
<keyword evidence="3" id="KW-1185">Reference proteome</keyword>
<keyword evidence="1" id="KW-0472">Membrane</keyword>
<protein>
    <submittedName>
        <fullName evidence="2">Uncharacterized protein</fullName>
    </submittedName>
</protein>
<evidence type="ECO:0000313" key="3">
    <source>
        <dbReference type="Proteomes" id="UP000471147"/>
    </source>
</evidence>
<dbReference type="OrthoDB" id="7400976at2"/>
<gene>
    <name evidence="2" type="ORF">EUU23_11520</name>
</gene>